<evidence type="ECO:0000313" key="15">
    <source>
        <dbReference type="EMBL" id="TFZ03626.1"/>
    </source>
</evidence>
<feature type="transmembrane region" description="Helical" evidence="13">
    <location>
        <begin position="52"/>
        <end position="72"/>
    </location>
</feature>
<feature type="transmembrane region" description="Helical" evidence="13">
    <location>
        <begin position="162"/>
        <end position="184"/>
    </location>
</feature>
<evidence type="ECO:0000256" key="2">
    <source>
        <dbReference type="ARBA" id="ARBA00004141"/>
    </source>
</evidence>
<keyword evidence="10 13" id="KW-1133">Transmembrane helix</keyword>
<evidence type="ECO:0000256" key="9">
    <source>
        <dbReference type="ARBA" id="ARBA00022840"/>
    </source>
</evidence>
<keyword evidence="8 15" id="KW-0418">Kinase</keyword>
<evidence type="ECO:0000256" key="5">
    <source>
        <dbReference type="ARBA" id="ARBA00022679"/>
    </source>
</evidence>
<evidence type="ECO:0000256" key="6">
    <source>
        <dbReference type="ARBA" id="ARBA00022692"/>
    </source>
</evidence>
<gene>
    <name evidence="15" type="ORF">EZ216_08140</name>
</gene>
<feature type="domain" description="Histidine kinase" evidence="14">
    <location>
        <begin position="333"/>
        <end position="548"/>
    </location>
</feature>
<evidence type="ECO:0000256" key="3">
    <source>
        <dbReference type="ARBA" id="ARBA00012438"/>
    </source>
</evidence>
<dbReference type="GO" id="GO:0000155">
    <property type="term" value="F:phosphorelay sensor kinase activity"/>
    <property type="evidence" value="ECO:0007669"/>
    <property type="project" value="InterPro"/>
</dbReference>
<dbReference type="OrthoDB" id="9815750at2"/>
<keyword evidence="5" id="KW-0808">Transferase</keyword>
<reference evidence="15 16" key="1">
    <citation type="submission" date="2019-03" db="EMBL/GenBank/DDBJ databases">
        <title>Ramlibacter sp. 18x22-1, whole genome shotgun sequence.</title>
        <authorList>
            <person name="Zhang X."/>
            <person name="Feng G."/>
            <person name="Zhu H."/>
        </authorList>
    </citation>
    <scope>NUCLEOTIDE SEQUENCE [LARGE SCALE GENOMIC DNA]</scope>
    <source>
        <strain evidence="15 16">18x22-1</strain>
    </source>
</reference>
<keyword evidence="11" id="KW-0902">Two-component regulatory system</keyword>
<feature type="transmembrane region" description="Helical" evidence="13">
    <location>
        <begin position="20"/>
        <end position="40"/>
    </location>
</feature>
<dbReference type="InterPro" id="IPR035965">
    <property type="entry name" value="PAS-like_dom_sf"/>
</dbReference>
<evidence type="ECO:0000256" key="13">
    <source>
        <dbReference type="SAM" id="Phobius"/>
    </source>
</evidence>
<dbReference type="GO" id="GO:0005524">
    <property type="term" value="F:ATP binding"/>
    <property type="evidence" value="ECO:0007669"/>
    <property type="project" value="UniProtKB-KW"/>
</dbReference>
<comment type="caution">
    <text evidence="15">The sequence shown here is derived from an EMBL/GenBank/DDBJ whole genome shotgun (WGS) entry which is preliminary data.</text>
</comment>
<dbReference type="Pfam" id="PF02518">
    <property type="entry name" value="HATPase_c"/>
    <property type="match status" value="1"/>
</dbReference>
<dbReference type="Gene3D" id="3.30.565.10">
    <property type="entry name" value="Histidine kinase-like ATPase, C-terminal domain"/>
    <property type="match status" value="1"/>
</dbReference>
<name>A0A4Z0BWC2_9BURK</name>
<dbReference type="Gene3D" id="3.30.450.20">
    <property type="entry name" value="PAS domain"/>
    <property type="match status" value="1"/>
</dbReference>
<keyword evidence="9" id="KW-0067">ATP-binding</keyword>
<keyword evidence="7" id="KW-0547">Nucleotide-binding</keyword>
<organism evidence="15 16">
    <name type="scientific">Ramlibacter humi</name>
    <dbReference type="NCBI Taxonomy" id="2530451"/>
    <lineage>
        <taxon>Bacteria</taxon>
        <taxon>Pseudomonadati</taxon>
        <taxon>Pseudomonadota</taxon>
        <taxon>Betaproteobacteria</taxon>
        <taxon>Burkholderiales</taxon>
        <taxon>Comamonadaceae</taxon>
        <taxon>Ramlibacter</taxon>
    </lineage>
</organism>
<proteinExistence type="predicted"/>
<dbReference type="AlphaFoldDB" id="A0A4Z0BWC2"/>
<comment type="subcellular location">
    <subcellularLocation>
        <location evidence="2">Membrane</location>
        <topology evidence="2">Multi-pass membrane protein</topology>
    </subcellularLocation>
</comment>
<dbReference type="GO" id="GO:0007234">
    <property type="term" value="P:osmosensory signaling via phosphorelay pathway"/>
    <property type="evidence" value="ECO:0007669"/>
    <property type="project" value="TreeGrafter"/>
</dbReference>
<evidence type="ECO:0000256" key="7">
    <source>
        <dbReference type="ARBA" id="ARBA00022741"/>
    </source>
</evidence>
<dbReference type="InterPro" id="IPR005467">
    <property type="entry name" value="His_kinase_dom"/>
</dbReference>
<dbReference type="SUPFAM" id="SSF47384">
    <property type="entry name" value="Homodimeric domain of signal transducing histidine kinase"/>
    <property type="match status" value="1"/>
</dbReference>
<evidence type="ECO:0000256" key="8">
    <source>
        <dbReference type="ARBA" id="ARBA00022777"/>
    </source>
</evidence>
<dbReference type="SUPFAM" id="SSF55874">
    <property type="entry name" value="ATPase domain of HSP90 chaperone/DNA topoisomerase II/histidine kinase"/>
    <property type="match status" value="1"/>
</dbReference>
<dbReference type="InterPro" id="IPR003594">
    <property type="entry name" value="HATPase_dom"/>
</dbReference>
<dbReference type="InterPro" id="IPR036097">
    <property type="entry name" value="HisK_dim/P_sf"/>
</dbReference>
<evidence type="ECO:0000256" key="12">
    <source>
        <dbReference type="ARBA" id="ARBA00023136"/>
    </source>
</evidence>
<dbReference type="GO" id="GO:0016020">
    <property type="term" value="C:membrane"/>
    <property type="evidence" value="ECO:0007669"/>
    <property type="project" value="UniProtKB-SubCell"/>
</dbReference>
<dbReference type="Pfam" id="PF25323">
    <property type="entry name" value="6TM_PilS"/>
    <property type="match status" value="1"/>
</dbReference>
<dbReference type="PANTHER" id="PTHR42878">
    <property type="entry name" value="TWO-COMPONENT HISTIDINE KINASE"/>
    <property type="match status" value="1"/>
</dbReference>
<dbReference type="SUPFAM" id="SSF55785">
    <property type="entry name" value="PYP-like sensor domain (PAS domain)"/>
    <property type="match status" value="1"/>
</dbReference>
<dbReference type="InterPro" id="IPR050351">
    <property type="entry name" value="BphY/WalK/GraS-like"/>
</dbReference>
<dbReference type="InterPro" id="IPR003661">
    <property type="entry name" value="HisK_dim/P_dom"/>
</dbReference>
<feature type="transmembrane region" description="Helical" evidence="13">
    <location>
        <begin position="109"/>
        <end position="142"/>
    </location>
</feature>
<dbReference type="Pfam" id="PF13188">
    <property type="entry name" value="PAS_8"/>
    <property type="match status" value="1"/>
</dbReference>
<dbReference type="PROSITE" id="PS50109">
    <property type="entry name" value="HIS_KIN"/>
    <property type="match status" value="1"/>
</dbReference>
<dbReference type="Gene3D" id="1.10.287.130">
    <property type="match status" value="1"/>
</dbReference>
<dbReference type="SMART" id="SM00091">
    <property type="entry name" value="PAS"/>
    <property type="match status" value="1"/>
</dbReference>
<evidence type="ECO:0000256" key="10">
    <source>
        <dbReference type="ARBA" id="ARBA00022989"/>
    </source>
</evidence>
<dbReference type="InterPro" id="IPR036890">
    <property type="entry name" value="HATPase_C_sf"/>
</dbReference>
<dbReference type="Pfam" id="PF00512">
    <property type="entry name" value="HisKA"/>
    <property type="match status" value="1"/>
</dbReference>
<evidence type="ECO:0000256" key="11">
    <source>
        <dbReference type="ARBA" id="ARBA00023012"/>
    </source>
</evidence>
<dbReference type="Proteomes" id="UP000297839">
    <property type="component" value="Unassembled WGS sequence"/>
</dbReference>
<dbReference type="EMBL" id="SMLK01000002">
    <property type="protein sequence ID" value="TFZ03626.1"/>
    <property type="molecule type" value="Genomic_DNA"/>
</dbReference>
<protein>
    <recommendedName>
        <fullName evidence="3">histidine kinase</fullName>
        <ecNumber evidence="3">2.7.13.3</ecNumber>
    </recommendedName>
</protein>
<keyword evidence="6 13" id="KW-0812">Transmembrane</keyword>
<dbReference type="EC" id="2.7.13.3" evidence="3"/>
<dbReference type="InterPro" id="IPR000014">
    <property type="entry name" value="PAS"/>
</dbReference>
<dbReference type="PRINTS" id="PR00344">
    <property type="entry name" value="BCTRLSENSOR"/>
</dbReference>
<evidence type="ECO:0000256" key="4">
    <source>
        <dbReference type="ARBA" id="ARBA00022553"/>
    </source>
</evidence>
<dbReference type="SMART" id="SM00387">
    <property type="entry name" value="HATPase_c"/>
    <property type="match status" value="1"/>
</dbReference>
<evidence type="ECO:0000259" key="14">
    <source>
        <dbReference type="PROSITE" id="PS50109"/>
    </source>
</evidence>
<dbReference type="GO" id="GO:0000156">
    <property type="term" value="F:phosphorelay response regulator activity"/>
    <property type="evidence" value="ECO:0007669"/>
    <property type="project" value="TreeGrafter"/>
</dbReference>
<dbReference type="SMART" id="SM00388">
    <property type="entry name" value="HisKA"/>
    <property type="match status" value="1"/>
</dbReference>
<accession>A0A4Z0BWC2</accession>
<evidence type="ECO:0000313" key="16">
    <source>
        <dbReference type="Proteomes" id="UP000297839"/>
    </source>
</evidence>
<sequence length="561" mass="59965">MAGGDTPAAPAPEHSAFVRLWLGFATARVGVAFVLLLLLFGLRLMGSPAVSGWLLGMCGTYFVAALAVRVLMRPADPGAAFDPQWVSSIGVDLVVFACLQFLQAGGIYFAPLFAVPVLMASVLGTTLLALGTAAAVALLLLAEAWVMALQVPAEVAQRFLQAGLTGTGFFALAFLAHQLALRLAREEEAARRGRKAAYMQAQVNQLVIETLGDGILVVDPQGEVQAANPAARELLCQDPARGGALLQLAEDSAWEPLAEMARLTFQTGQPHLADVSLRQGEAPVRRVFARTRLAAAGEQDGDALCVLFLQDLREMEARLRTEKLAAMGRMSTAVAHEIRNPLAAISQANELLEEELSEPSQRQLAALVRQNANRLAQIVEEILDVARVQHQALDPAAAAIELDAAVGAHCRDWAEQNHAAARLQVAMGAPAVRVAFEPDHLRRILVNLLDNALRYASTAPDAIRVATSGGDGAMLTVWSDGPALEPAVERHLFEPFFSSESRSSGLGLYICRELCERHGARIGYRRGPAPSGDRRDGNVFFVAFRTASPLAPSGTFARMAA</sequence>
<dbReference type="CDD" id="cd00130">
    <property type="entry name" value="PAS"/>
    <property type="match status" value="1"/>
</dbReference>
<dbReference type="RefSeq" id="WP_135249251.1">
    <property type="nucleotide sequence ID" value="NZ_SMLK01000002.1"/>
</dbReference>
<comment type="catalytic activity">
    <reaction evidence="1">
        <text>ATP + protein L-histidine = ADP + protein N-phospho-L-histidine.</text>
        <dbReference type="EC" id="2.7.13.3"/>
    </reaction>
</comment>
<keyword evidence="16" id="KW-1185">Reference proteome</keyword>
<keyword evidence="4" id="KW-0597">Phosphoprotein</keyword>
<dbReference type="InterPro" id="IPR004358">
    <property type="entry name" value="Sig_transdc_His_kin-like_C"/>
</dbReference>
<dbReference type="CDD" id="cd00082">
    <property type="entry name" value="HisKA"/>
    <property type="match status" value="1"/>
</dbReference>
<dbReference type="GO" id="GO:0030295">
    <property type="term" value="F:protein kinase activator activity"/>
    <property type="evidence" value="ECO:0007669"/>
    <property type="project" value="TreeGrafter"/>
</dbReference>
<evidence type="ECO:0000256" key="1">
    <source>
        <dbReference type="ARBA" id="ARBA00000085"/>
    </source>
</evidence>
<dbReference type="PANTHER" id="PTHR42878:SF7">
    <property type="entry name" value="SENSOR HISTIDINE KINASE GLRK"/>
    <property type="match status" value="1"/>
</dbReference>
<keyword evidence="12 13" id="KW-0472">Membrane</keyword>